<accession>A0A840YRH3</accession>
<protein>
    <recommendedName>
        <fullName evidence="4">MobA/MobL protein domain-containing protein</fullName>
    </recommendedName>
</protein>
<dbReference type="RefSeq" id="WP_184090610.1">
    <property type="nucleotide sequence ID" value="NZ_JACIJF010000015.1"/>
</dbReference>
<gene>
    <name evidence="2" type="ORF">FHT02_003559</name>
</gene>
<proteinExistence type="predicted"/>
<evidence type="ECO:0000256" key="1">
    <source>
        <dbReference type="SAM" id="MobiDB-lite"/>
    </source>
</evidence>
<dbReference type="AlphaFoldDB" id="A0A840YRH3"/>
<feature type="region of interest" description="Disordered" evidence="1">
    <location>
        <begin position="735"/>
        <end position="834"/>
    </location>
</feature>
<name>A0A840YRH3_9SPHN</name>
<feature type="compositionally biased region" description="Basic and acidic residues" evidence="1">
    <location>
        <begin position="814"/>
        <end position="834"/>
    </location>
</feature>
<evidence type="ECO:0000313" key="3">
    <source>
        <dbReference type="Proteomes" id="UP000527143"/>
    </source>
</evidence>
<reference evidence="2 3" key="1">
    <citation type="submission" date="2020-08" db="EMBL/GenBank/DDBJ databases">
        <title>Genomic Encyclopedia of Type Strains, Phase IV (KMG-IV): sequencing the most valuable type-strain genomes for metagenomic binning, comparative biology and taxonomic classification.</title>
        <authorList>
            <person name="Goeker M."/>
        </authorList>
    </citation>
    <scope>NUCLEOTIDE SEQUENCE [LARGE SCALE GENOMIC DNA]</scope>
    <source>
        <strain evidence="2 3">DSM 26736</strain>
    </source>
</reference>
<organism evidence="2 3">
    <name type="scientific">Sphingomonas xinjiangensis</name>
    <dbReference type="NCBI Taxonomy" id="643568"/>
    <lineage>
        <taxon>Bacteria</taxon>
        <taxon>Pseudomonadati</taxon>
        <taxon>Pseudomonadota</taxon>
        <taxon>Alphaproteobacteria</taxon>
        <taxon>Sphingomonadales</taxon>
        <taxon>Sphingomonadaceae</taxon>
        <taxon>Sphingomonas</taxon>
    </lineage>
</organism>
<feature type="region of interest" description="Disordered" evidence="1">
    <location>
        <begin position="43"/>
        <end position="83"/>
    </location>
</feature>
<dbReference type="Gene3D" id="3.30.930.30">
    <property type="match status" value="1"/>
</dbReference>
<dbReference type="Proteomes" id="UP000527143">
    <property type="component" value="Unassembled WGS sequence"/>
</dbReference>
<dbReference type="EMBL" id="JACIJF010000015">
    <property type="protein sequence ID" value="MBB5712301.1"/>
    <property type="molecule type" value="Genomic_DNA"/>
</dbReference>
<evidence type="ECO:0000313" key="2">
    <source>
        <dbReference type="EMBL" id="MBB5712301.1"/>
    </source>
</evidence>
<feature type="region of interest" description="Disordered" evidence="1">
    <location>
        <begin position="950"/>
        <end position="1039"/>
    </location>
</feature>
<keyword evidence="3" id="KW-1185">Reference proteome</keyword>
<sequence length="1039" mass="113596">MNPFDPAPYPEFAHQVAACLARMAREDREAVAGSLRRLGFRIQNGPDADARRESRPGRAPGNARKRSRGCDFRYASPISSTPRQRADMRIPHLGYSNITRTSVPRSASGETHPRYPERTTVAAEHYDYLTEGAETSYRTHFDYITRLIGPMTVGRGEPAMDILDFEADHRDRNALALLSNIPGGAARQRGLFEAAERCEREAHRGTLAVSTEHADVWAELAAASSAPQWVREAALLLQRALLADGAKAAKAGRKHHHRAVEIADVDLTQAYERLVWADTALGNDAAALPQFEQGRAGRVQTRFVVELPNGLDARQHRMIMERFCARLDGESWMYVAAIHCPDGKNDPRHVHLHVDAYDRPSKWMVGMGTAGKPGPGCWDFEVAERKRNGSLQYPHRQQKIAVLRGEKGQNRREVGEAYFKELRAAYVTIANEVAAGTAGATRYVTGTYRDNGIRQDRLEHLGDKIIGNEKRGLVTDAGSRNARIIFNDRLRHVRHIVVSELLALRRQARALLAMADTDAVRLSVWQWRQVQGLAIRKQAQATAAGIVRDMAISRAVTVTEHSQDAKRVAAAKAWIAETDQAAGVVEGSRKLSDAEWGTEAVAVMADLLHRKVRGAIPASAPPLIYRPRGHQDLQPVSVQHRDSVRDRLLKWLDEHKDNSDALVFDDVGVALGVAERRKAIDRLFRLFIDDLIVQERLRAIRDRRLKRKVDDLLASQAENAAVATISEEPAIIDRAVGDGPQMGHTISVPDVADSGGKPVRDSETGRTAIVPPLSGATNSVEGIERQQRAGSAPKPQDLTDASGENSTSPQVPEVSEHRVARDVTDPDHATPSKVARREALAKLNALRDDGWAMLVSGKASITRSNDGYAITDMPDVNRKALLQPGYREEFDRRLATLSEEQLAGAAANPKLRLATTPRGRRLFWPFGGSTISDWPDGPAVALRESPALHAAPSLGGLPGLRGARKSAKRVASASDPAPPAQNGRGEAPAITTGFQNAGGNIFKQAEAEALDGKTMITKPKGGPDSTAASGTRNKSGHER</sequence>
<comment type="caution">
    <text evidence="2">The sequence shown here is derived from an EMBL/GenBank/DDBJ whole genome shotgun (WGS) entry which is preliminary data.</text>
</comment>
<evidence type="ECO:0008006" key="4">
    <source>
        <dbReference type="Google" id="ProtNLM"/>
    </source>
</evidence>